<dbReference type="GO" id="GO:0009055">
    <property type="term" value="F:electron transfer activity"/>
    <property type="evidence" value="ECO:0007669"/>
    <property type="project" value="InterPro"/>
</dbReference>
<accession>A0A2S0KLW7</accession>
<dbReference type="GO" id="GO:0010181">
    <property type="term" value="F:FMN binding"/>
    <property type="evidence" value="ECO:0007669"/>
    <property type="project" value="InterPro"/>
</dbReference>
<dbReference type="SUPFAM" id="SSF52218">
    <property type="entry name" value="Flavoproteins"/>
    <property type="match status" value="1"/>
</dbReference>
<evidence type="ECO:0000313" key="2">
    <source>
        <dbReference type="EMBL" id="AVM41999.1"/>
    </source>
</evidence>
<dbReference type="Gene3D" id="3.40.50.360">
    <property type="match status" value="1"/>
</dbReference>
<name>A0A2S0KLW7_9FIRM</name>
<dbReference type="AlphaFoldDB" id="A0A2S0KLW7"/>
<protein>
    <submittedName>
        <fullName evidence="2">Flavodoxin</fullName>
    </submittedName>
</protein>
<dbReference type="KEGG" id="fsa:C5Q98_01565"/>
<dbReference type="EMBL" id="CP027226">
    <property type="protein sequence ID" value="AVM41999.1"/>
    <property type="molecule type" value="Genomic_DNA"/>
</dbReference>
<organism evidence="2 3">
    <name type="scientific">Fastidiosipila sanguinis</name>
    <dbReference type="NCBI Taxonomy" id="236753"/>
    <lineage>
        <taxon>Bacteria</taxon>
        <taxon>Bacillati</taxon>
        <taxon>Bacillota</taxon>
        <taxon>Clostridia</taxon>
        <taxon>Eubacteriales</taxon>
        <taxon>Oscillospiraceae</taxon>
        <taxon>Fastidiosipila</taxon>
    </lineage>
</organism>
<evidence type="ECO:0000259" key="1">
    <source>
        <dbReference type="PROSITE" id="PS50902"/>
    </source>
</evidence>
<dbReference type="InterPro" id="IPR001226">
    <property type="entry name" value="Flavodoxin_CS"/>
</dbReference>
<keyword evidence="3" id="KW-1185">Reference proteome</keyword>
<proteinExistence type="predicted"/>
<dbReference type="InterPro" id="IPR029039">
    <property type="entry name" value="Flavoprotein-like_sf"/>
</dbReference>
<dbReference type="PROSITE" id="PS00201">
    <property type="entry name" value="FLAVODOXIN"/>
    <property type="match status" value="1"/>
</dbReference>
<dbReference type="GO" id="GO:0016651">
    <property type="term" value="F:oxidoreductase activity, acting on NAD(P)H"/>
    <property type="evidence" value="ECO:0007669"/>
    <property type="project" value="UniProtKB-ARBA"/>
</dbReference>
<evidence type="ECO:0000313" key="3">
    <source>
        <dbReference type="Proteomes" id="UP000237947"/>
    </source>
</evidence>
<dbReference type="RefSeq" id="WP_106011985.1">
    <property type="nucleotide sequence ID" value="NZ_CP027226.1"/>
</dbReference>
<sequence>MSSIAVIYYSASGNTAAMAEAVVEGVESMGAEAEIFEVSEFLIDDLENYDAFAFGCPASGDEELEEFEFEPFFSNAIEIIGDRPVAIFGSYSSGDGAWMRKWEDVCDDMNLNLVASGVIAEDYPDSDAIEACQELGEILVENLNEFY</sequence>
<dbReference type="InterPro" id="IPR008254">
    <property type="entry name" value="Flavodoxin/NO_synth"/>
</dbReference>
<feature type="domain" description="Flavodoxin-like" evidence="1">
    <location>
        <begin position="4"/>
        <end position="147"/>
    </location>
</feature>
<reference evidence="3" key="1">
    <citation type="submission" date="2018-02" db="EMBL/GenBank/DDBJ databases">
        <authorList>
            <person name="Holder M.E."/>
            <person name="Ajami N.J."/>
            <person name="Petrosino J.F."/>
        </authorList>
    </citation>
    <scope>NUCLEOTIDE SEQUENCE [LARGE SCALE GENOMIC DNA]</scope>
    <source>
        <strain evidence="3">CCUG 47711</strain>
    </source>
</reference>
<dbReference type="Proteomes" id="UP000237947">
    <property type="component" value="Chromosome"/>
</dbReference>
<dbReference type="PROSITE" id="PS50902">
    <property type="entry name" value="FLAVODOXIN_LIKE"/>
    <property type="match status" value="1"/>
</dbReference>
<gene>
    <name evidence="2" type="ORF">C5Q98_01565</name>
</gene>
<dbReference type="OrthoDB" id="9790745at2"/>
<dbReference type="Pfam" id="PF00258">
    <property type="entry name" value="Flavodoxin_1"/>
    <property type="match status" value="1"/>
</dbReference>